<evidence type="ECO:0000256" key="2">
    <source>
        <dbReference type="ARBA" id="ARBA00004613"/>
    </source>
</evidence>
<dbReference type="PIRSF" id="PIRSF000898">
    <property type="entry name" value="Acid_Ptase_5"/>
    <property type="match status" value="1"/>
</dbReference>
<dbReference type="AlphaFoldDB" id="A0A9Q0W6K5"/>
<dbReference type="InterPro" id="IPR051558">
    <property type="entry name" value="Metallophosphoesterase_PAP"/>
</dbReference>
<dbReference type="GO" id="GO:0046872">
    <property type="term" value="F:metal ion binding"/>
    <property type="evidence" value="ECO:0007669"/>
    <property type="project" value="UniProtKB-KW"/>
</dbReference>
<dbReference type="Pfam" id="PF00149">
    <property type="entry name" value="Metallophos"/>
    <property type="match status" value="1"/>
</dbReference>
<evidence type="ECO:0000313" key="13">
    <source>
        <dbReference type="EMBL" id="KAJ6760133.1"/>
    </source>
</evidence>
<evidence type="ECO:0000256" key="4">
    <source>
        <dbReference type="ARBA" id="ARBA00022525"/>
    </source>
</evidence>
<dbReference type="FunFam" id="3.60.21.10:FF:000027">
    <property type="entry name" value="Purple acid phosphatase"/>
    <property type="match status" value="1"/>
</dbReference>
<dbReference type="GO" id="GO:0003993">
    <property type="term" value="F:acid phosphatase activity"/>
    <property type="evidence" value="ECO:0007669"/>
    <property type="project" value="UniProtKB-UniRule"/>
</dbReference>
<feature type="binding site" evidence="11">
    <location>
        <position position="147"/>
    </location>
    <ligand>
        <name>Fe cation</name>
        <dbReference type="ChEBI" id="CHEBI:24875"/>
        <label>2</label>
    </ligand>
</feature>
<sequence length="358" mass="41199">MVLNKTKQEISRKVDFDDHHFFVQDIMASFSHHFSSMFIVWMACFHLNVLCALSDLRQFDQPAKEDGSVSFLVVGDWGRKGDYNQSNVAFQMGRIGEELSIDFVVSTGDNFYEDGLRGIKDPVFEKSFSKIYTAKSLQKQWYSVLGNHDYRGNVKAQLSPSLRSIDSRWICLRSFILNAEIVELFFIDTTPFVDKYFLKPKHHHYDWRGVMPRQHYLSNLLKDLESALQDSNATWKIVVGHHPIRSIGHHGETKELKKQLLPLLEANNVDMYINGHDHCLEHITSNTSQVQFLTSGGGSKAWKGDIDRLNIGGVKFFYDGQGFMSLELRQTDVKIVFYDVFGKVLHNFNLFKQLSTAI</sequence>
<dbReference type="InterPro" id="IPR029052">
    <property type="entry name" value="Metallo-depent_PP-like"/>
</dbReference>
<reference evidence="13" key="1">
    <citation type="submission" date="2022-11" db="EMBL/GenBank/DDBJ databases">
        <authorList>
            <person name="Hyden B.L."/>
            <person name="Feng K."/>
            <person name="Yates T."/>
            <person name="Jawdy S."/>
            <person name="Smart L.B."/>
            <person name="Muchero W."/>
        </authorList>
    </citation>
    <scope>NUCLEOTIDE SEQUENCE</scope>
    <source>
        <tissue evidence="13">Shoot tip</tissue>
    </source>
</reference>
<keyword evidence="14" id="KW-1185">Reference proteome</keyword>
<feature type="binding site" evidence="11">
    <location>
        <position position="109"/>
    </location>
    <ligand>
        <name>Fe cation</name>
        <dbReference type="ChEBI" id="CHEBI:24875"/>
        <label>1</label>
    </ligand>
</feature>
<evidence type="ECO:0000256" key="5">
    <source>
        <dbReference type="ARBA" id="ARBA00022723"/>
    </source>
</evidence>
<feature type="binding site" evidence="11">
    <location>
        <position position="241"/>
    </location>
    <ligand>
        <name>Fe cation</name>
        <dbReference type="ChEBI" id="CHEBI:24875"/>
        <label>2</label>
    </ligand>
</feature>
<dbReference type="SUPFAM" id="SSF56300">
    <property type="entry name" value="Metallo-dependent phosphatases"/>
    <property type="match status" value="1"/>
</dbReference>
<feature type="domain" description="Calcineurin-like phosphoesterase" evidence="12">
    <location>
        <begin position="70"/>
        <end position="279"/>
    </location>
</feature>
<keyword evidence="10 11" id="KW-0408">Iron</keyword>
<comment type="cofactor">
    <cofactor evidence="11">
        <name>Fe cation</name>
        <dbReference type="ChEBI" id="CHEBI:24875"/>
    </cofactor>
    <text evidence="11">Binds 2 iron ions per subunit.</text>
</comment>
<keyword evidence="5 11" id="KW-0479">Metal-binding</keyword>
<dbReference type="OrthoDB" id="411211at2759"/>
<gene>
    <name evidence="13" type="ORF">OIU79_025074</name>
</gene>
<dbReference type="CDD" id="cd07378">
    <property type="entry name" value="MPP_ACP5"/>
    <property type="match status" value="1"/>
</dbReference>
<comment type="caution">
    <text evidence="13">The sequence shown here is derived from an EMBL/GenBank/DDBJ whole genome shotgun (WGS) entry which is preliminary data.</text>
</comment>
<evidence type="ECO:0000256" key="8">
    <source>
        <dbReference type="ARBA" id="ARBA00022833"/>
    </source>
</evidence>
<keyword evidence="8" id="KW-0862">Zinc</keyword>
<evidence type="ECO:0000256" key="7">
    <source>
        <dbReference type="ARBA" id="ARBA00022801"/>
    </source>
</evidence>
<dbReference type="InterPro" id="IPR004843">
    <property type="entry name" value="Calcineurin-like_PHP"/>
</dbReference>
<evidence type="ECO:0000313" key="14">
    <source>
        <dbReference type="Proteomes" id="UP001151532"/>
    </source>
</evidence>
<reference evidence="13" key="2">
    <citation type="journal article" date="2023" name="Int. J. Mol. Sci.">
        <title>De Novo Assembly and Annotation of 11 Diverse Shrub Willow (Salix) Genomes Reveals Novel Gene Organization in Sex-Linked Regions.</title>
        <authorList>
            <person name="Hyden B."/>
            <person name="Feng K."/>
            <person name="Yates T.B."/>
            <person name="Jawdy S."/>
            <person name="Cereghino C."/>
            <person name="Smart L.B."/>
            <person name="Muchero W."/>
        </authorList>
    </citation>
    <scope>NUCLEOTIDE SEQUENCE</scope>
    <source>
        <tissue evidence="13">Shoot tip</tissue>
    </source>
</reference>
<evidence type="ECO:0000259" key="12">
    <source>
        <dbReference type="Pfam" id="PF00149"/>
    </source>
</evidence>
<evidence type="ECO:0000256" key="10">
    <source>
        <dbReference type="PIRNR" id="PIRNR000898"/>
    </source>
</evidence>
<dbReference type="PANTHER" id="PTHR10161">
    <property type="entry name" value="TARTRATE-RESISTANT ACID PHOSPHATASE TYPE 5"/>
    <property type="match status" value="1"/>
</dbReference>
<dbReference type="Gene3D" id="3.60.21.10">
    <property type="match status" value="1"/>
</dbReference>
<dbReference type="GO" id="GO:0005576">
    <property type="term" value="C:extracellular region"/>
    <property type="evidence" value="ECO:0007669"/>
    <property type="project" value="UniProtKB-SubCell"/>
</dbReference>
<accession>A0A9Q0W6K5</accession>
<dbReference type="EMBL" id="JAPFFK010000006">
    <property type="protein sequence ID" value="KAJ6760133.1"/>
    <property type="molecule type" value="Genomic_DNA"/>
</dbReference>
<keyword evidence="9" id="KW-0325">Glycoprotein</keyword>
<evidence type="ECO:0000256" key="11">
    <source>
        <dbReference type="PIRSR" id="PIRSR000898-1"/>
    </source>
</evidence>
<feature type="binding site" evidence="11">
    <location>
        <position position="109"/>
    </location>
    <ligand>
        <name>Fe cation</name>
        <dbReference type="ChEBI" id="CHEBI:24875"/>
        <label>2</label>
    </ligand>
</feature>
<dbReference type="Proteomes" id="UP001151532">
    <property type="component" value="Chromosome 15Z"/>
</dbReference>
<comment type="similarity">
    <text evidence="3">Belongs to the metallophosphoesterase superfamily. Purple acid phosphatase family.</text>
</comment>
<comment type="subcellular location">
    <subcellularLocation>
        <location evidence="2">Secreted</location>
    </subcellularLocation>
</comment>
<evidence type="ECO:0000256" key="1">
    <source>
        <dbReference type="ARBA" id="ARBA00000032"/>
    </source>
</evidence>
<dbReference type="EC" id="3.1.3.2" evidence="10"/>
<feature type="binding site" evidence="11">
    <location>
        <position position="112"/>
    </location>
    <ligand>
        <name>Fe cation</name>
        <dbReference type="ChEBI" id="CHEBI:24875"/>
        <label>1</label>
    </ligand>
</feature>
<organism evidence="13 14">
    <name type="scientific">Salix purpurea</name>
    <name type="common">Purple osier willow</name>
    <dbReference type="NCBI Taxonomy" id="77065"/>
    <lineage>
        <taxon>Eukaryota</taxon>
        <taxon>Viridiplantae</taxon>
        <taxon>Streptophyta</taxon>
        <taxon>Embryophyta</taxon>
        <taxon>Tracheophyta</taxon>
        <taxon>Spermatophyta</taxon>
        <taxon>Magnoliopsida</taxon>
        <taxon>eudicotyledons</taxon>
        <taxon>Gunneridae</taxon>
        <taxon>Pentapetalae</taxon>
        <taxon>rosids</taxon>
        <taxon>fabids</taxon>
        <taxon>Malpighiales</taxon>
        <taxon>Salicaceae</taxon>
        <taxon>Saliceae</taxon>
        <taxon>Salix</taxon>
    </lineage>
</organism>
<evidence type="ECO:0000256" key="9">
    <source>
        <dbReference type="ARBA" id="ARBA00023180"/>
    </source>
</evidence>
<keyword evidence="7 10" id="KW-0378">Hydrolase</keyword>
<name>A0A9Q0W6K5_SALPP</name>
<protein>
    <recommendedName>
        <fullName evidence="10">Purple acid phosphatase</fullName>
        <ecNumber evidence="10">3.1.3.2</ecNumber>
    </recommendedName>
</protein>
<evidence type="ECO:0000256" key="3">
    <source>
        <dbReference type="ARBA" id="ARBA00008723"/>
    </source>
</evidence>
<feature type="binding site" evidence="11">
    <location>
        <position position="276"/>
    </location>
    <ligand>
        <name>Fe cation</name>
        <dbReference type="ChEBI" id="CHEBI:24875"/>
        <label>2</label>
    </ligand>
</feature>
<dbReference type="InterPro" id="IPR024927">
    <property type="entry name" value="Acid_PPase"/>
</dbReference>
<dbReference type="PANTHER" id="PTHR10161:SF36">
    <property type="entry name" value="PURPLE ACID PHOSPHATASE 3"/>
    <property type="match status" value="1"/>
</dbReference>
<evidence type="ECO:0000256" key="6">
    <source>
        <dbReference type="ARBA" id="ARBA00022729"/>
    </source>
</evidence>
<keyword evidence="6" id="KW-0732">Signal</keyword>
<proteinExistence type="inferred from homology"/>
<feature type="binding site" evidence="11">
    <location>
        <position position="76"/>
    </location>
    <ligand>
        <name>Fe cation</name>
        <dbReference type="ChEBI" id="CHEBI:24875"/>
        <label>1</label>
    </ligand>
</feature>
<keyword evidence="4" id="KW-0964">Secreted</keyword>
<feature type="binding site" evidence="11">
    <location>
        <position position="278"/>
    </location>
    <ligand>
        <name>Fe cation</name>
        <dbReference type="ChEBI" id="CHEBI:24875"/>
        <label>1</label>
    </ligand>
</feature>
<comment type="catalytic activity">
    <reaction evidence="1 10">
        <text>a phosphate monoester + H2O = an alcohol + phosphate</text>
        <dbReference type="Rhea" id="RHEA:15017"/>
        <dbReference type="ChEBI" id="CHEBI:15377"/>
        <dbReference type="ChEBI" id="CHEBI:30879"/>
        <dbReference type="ChEBI" id="CHEBI:43474"/>
        <dbReference type="ChEBI" id="CHEBI:67140"/>
        <dbReference type="EC" id="3.1.3.2"/>
    </reaction>
</comment>